<dbReference type="EMBL" id="JAIFRP010000013">
    <property type="protein sequence ID" value="KAK2586345.1"/>
    <property type="molecule type" value="Genomic_DNA"/>
</dbReference>
<feature type="compositionally biased region" description="Basic and acidic residues" evidence="1">
    <location>
        <begin position="134"/>
        <end position="146"/>
    </location>
</feature>
<reference evidence="2" key="1">
    <citation type="submission" date="2021-08" db="EMBL/GenBank/DDBJ databases">
        <authorList>
            <person name="Misof B."/>
            <person name="Oliver O."/>
            <person name="Podsiadlowski L."/>
            <person name="Donath A."/>
            <person name="Peters R."/>
            <person name="Mayer C."/>
            <person name="Rust J."/>
            <person name="Gunkel S."/>
            <person name="Lesny P."/>
            <person name="Martin S."/>
            <person name="Oeyen J.P."/>
            <person name="Petersen M."/>
            <person name="Panagiotis P."/>
            <person name="Wilbrandt J."/>
            <person name="Tanja T."/>
        </authorList>
    </citation>
    <scope>NUCLEOTIDE SEQUENCE</scope>
    <source>
        <strain evidence="2">GBR_01_08_01A</strain>
        <tissue evidence="2">Thorax + abdomen</tissue>
    </source>
</reference>
<protein>
    <submittedName>
        <fullName evidence="2">Uncharacterized protein</fullName>
    </submittedName>
</protein>
<organism evidence="2 3">
    <name type="scientific">Odynerus spinipes</name>
    <dbReference type="NCBI Taxonomy" id="1348599"/>
    <lineage>
        <taxon>Eukaryota</taxon>
        <taxon>Metazoa</taxon>
        <taxon>Ecdysozoa</taxon>
        <taxon>Arthropoda</taxon>
        <taxon>Hexapoda</taxon>
        <taxon>Insecta</taxon>
        <taxon>Pterygota</taxon>
        <taxon>Neoptera</taxon>
        <taxon>Endopterygota</taxon>
        <taxon>Hymenoptera</taxon>
        <taxon>Apocrita</taxon>
        <taxon>Aculeata</taxon>
        <taxon>Vespoidea</taxon>
        <taxon>Vespidae</taxon>
        <taxon>Eumeninae</taxon>
        <taxon>Odynerus</taxon>
    </lineage>
</organism>
<dbReference type="Proteomes" id="UP001258017">
    <property type="component" value="Unassembled WGS sequence"/>
</dbReference>
<keyword evidence="3" id="KW-1185">Reference proteome</keyword>
<evidence type="ECO:0000313" key="3">
    <source>
        <dbReference type="Proteomes" id="UP001258017"/>
    </source>
</evidence>
<dbReference type="AlphaFoldDB" id="A0AAD9RVE5"/>
<accession>A0AAD9RVE5</accession>
<feature type="region of interest" description="Disordered" evidence="1">
    <location>
        <begin position="124"/>
        <end position="146"/>
    </location>
</feature>
<name>A0AAD9RVE5_9HYME</name>
<reference evidence="2" key="2">
    <citation type="journal article" date="2023" name="Commun. Biol.">
        <title>Intrasexual cuticular hydrocarbon dimorphism in a wasp sheds light on hydrocarbon biosynthesis genes in Hymenoptera.</title>
        <authorList>
            <person name="Moris V.C."/>
            <person name="Podsiadlowski L."/>
            <person name="Martin S."/>
            <person name="Oeyen J.P."/>
            <person name="Donath A."/>
            <person name="Petersen M."/>
            <person name="Wilbrandt J."/>
            <person name="Misof B."/>
            <person name="Liedtke D."/>
            <person name="Thamm M."/>
            <person name="Scheiner R."/>
            <person name="Schmitt T."/>
            <person name="Niehuis O."/>
        </authorList>
    </citation>
    <scope>NUCLEOTIDE SEQUENCE</scope>
    <source>
        <strain evidence="2">GBR_01_08_01A</strain>
    </source>
</reference>
<evidence type="ECO:0000313" key="2">
    <source>
        <dbReference type="EMBL" id="KAK2586345.1"/>
    </source>
</evidence>
<comment type="caution">
    <text evidence="2">The sequence shown here is derived from an EMBL/GenBank/DDBJ whole genome shotgun (WGS) entry which is preliminary data.</text>
</comment>
<evidence type="ECO:0000256" key="1">
    <source>
        <dbReference type="SAM" id="MobiDB-lite"/>
    </source>
</evidence>
<sequence length="146" mass="16686">MAENGDSRVRVEIDEMPRDVYVQLHSTTTTSTEGKEKRCQTQKIRETSEMCQVDEICVAPCGKQEQRLQQQQQAQSHYSVTTTDIQHVDRKGQGQLRLGDMYILPTLGILRFTKIEKAYFSITNAKPEPSGHFNENHSETDETPAR</sequence>
<proteinExistence type="predicted"/>
<gene>
    <name evidence="2" type="ORF">KPH14_010637</name>
</gene>